<evidence type="ECO:0000313" key="9">
    <source>
        <dbReference type="Proteomes" id="UP001199044"/>
    </source>
</evidence>
<evidence type="ECO:0000313" key="8">
    <source>
        <dbReference type="EMBL" id="MCA2018201.1"/>
    </source>
</evidence>
<dbReference type="InterPro" id="IPR058634">
    <property type="entry name" value="AaeA-lik-b-barrel"/>
</dbReference>
<comment type="similarity">
    <text evidence="1">Belongs to the membrane fusion protein (MFP) (TC 8.A.1) family.</text>
</comment>
<reference evidence="9" key="1">
    <citation type="submission" date="2023-07" db="EMBL/GenBank/DDBJ databases">
        <title>Molecular identification of indigenous halophilic bacteria isolated from red sea cost, biodegradation of synthetic dyes and assessment of degraded metabolite toxicity.</title>
        <authorList>
            <person name="Chaieb K."/>
            <person name="Altayb H.N."/>
        </authorList>
    </citation>
    <scope>NUCLEOTIDE SEQUENCE [LARGE SCALE GENOMIC DNA]</scope>
    <source>
        <strain evidence="9">K20</strain>
    </source>
</reference>
<evidence type="ECO:0000256" key="4">
    <source>
        <dbReference type="ARBA" id="ARBA00023136"/>
    </source>
</evidence>
<evidence type="ECO:0000259" key="6">
    <source>
        <dbReference type="Pfam" id="PF25917"/>
    </source>
</evidence>
<feature type="transmembrane region" description="Helical" evidence="5">
    <location>
        <begin position="7"/>
        <end position="25"/>
    </location>
</feature>
<dbReference type="PANTHER" id="PTHR30367:SF1">
    <property type="entry name" value="MULTIDRUG RESISTANCE PROTEIN MDTN"/>
    <property type="match status" value="1"/>
</dbReference>
<dbReference type="Pfam" id="PF25917">
    <property type="entry name" value="BSH_RND"/>
    <property type="match status" value="1"/>
</dbReference>
<dbReference type="Gene3D" id="2.40.50.100">
    <property type="match status" value="1"/>
</dbReference>
<dbReference type="InterPro" id="IPR006143">
    <property type="entry name" value="RND_pump_MFP"/>
</dbReference>
<evidence type="ECO:0000256" key="5">
    <source>
        <dbReference type="SAM" id="Phobius"/>
    </source>
</evidence>
<proteinExistence type="inferred from homology"/>
<dbReference type="SUPFAM" id="SSF111369">
    <property type="entry name" value="HlyD-like secretion proteins"/>
    <property type="match status" value="1"/>
</dbReference>
<dbReference type="NCBIfam" id="TIGR01730">
    <property type="entry name" value="RND_mfp"/>
    <property type="match status" value="1"/>
</dbReference>
<comment type="caution">
    <text evidence="8">The sequence shown here is derived from an EMBL/GenBank/DDBJ whole genome shotgun (WGS) entry which is preliminary data.</text>
</comment>
<keyword evidence="3 5" id="KW-1133">Transmembrane helix</keyword>
<dbReference type="Pfam" id="PF25963">
    <property type="entry name" value="Beta-barrel_AAEA"/>
    <property type="match status" value="1"/>
</dbReference>
<gene>
    <name evidence="8" type="ORF">LDJ79_18925</name>
</gene>
<evidence type="ECO:0000256" key="3">
    <source>
        <dbReference type="ARBA" id="ARBA00022989"/>
    </source>
</evidence>
<dbReference type="InterPro" id="IPR050393">
    <property type="entry name" value="MFP_Efflux_Pump"/>
</dbReference>
<evidence type="ECO:0000256" key="2">
    <source>
        <dbReference type="ARBA" id="ARBA00022692"/>
    </source>
</evidence>
<sequence>MAKTVRISLTLVVVVIAFLAGHWVWQHYLYSPWTRDGRVRADVITIAPDVSGWVTHLNVSDNQDVKKGDVLFTVDDTRYKASIAELEAQVESNQYSLELAKHQYERRKALSKNGKLVSDETAESARIQTKLAEAALDLSLAKLNTAKINLDRSVIKAPADGSMINLTLREGNYVSQGKSVLSLVKKDSLYVTGYFEETKLPLIHEGQKATITLMSGGKPLMGTVTSIGKAIADSNTNGNTQLLPQVQQTFNWVRLAQRIPVDIRLDDIPEDVHLSAGMTVSIYLQDDAVPAL</sequence>
<keyword evidence="2 5" id="KW-0812">Transmembrane</keyword>
<dbReference type="PANTHER" id="PTHR30367">
    <property type="entry name" value="P-HYDROXYBENZOIC ACID EFFLUX PUMP SUBUNIT AAEA-RELATED"/>
    <property type="match status" value="1"/>
</dbReference>
<keyword evidence="4 5" id="KW-0472">Membrane</keyword>
<feature type="domain" description="p-hydroxybenzoic acid efflux pump subunit AaeA-like beta-barrel" evidence="7">
    <location>
        <begin position="188"/>
        <end position="283"/>
    </location>
</feature>
<name>A0ABS7YTJ9_9VIBR</name>
<accession>A0ABS7YTJ9</accession>
<dbReference type="RefSeq" id="WP_068711599.1">
    <property type="nucleotide sequence ID" value="NZ_AP014635.1"/>
</dbReference>
<dbReference type="Gene3D" id="2.40.30.170">
    <property type="match status" value="1"/>
</dbReference>
<evidence type="ECO:0000256" key="1">
    <source>
        <dbReference type="ARBA" id="ARBA00009477"/>
    </source>
</evidence>
<dbReference type="Proteomes" id="UP001199044">
    <property type="component" value="Unassembled WGS sequence"/>
</dbReference>
<organism evidence="8 9">
    <name type="scientific">Vibrio tritonius</name>
    <dbReference type="NCBI Taxonomy" id="1435069"/>
    <lineage>
        <taxon>Bacteria</taxon>
        <taxon>Pseudomonadati</taxon>
        <taxon>Pseudomonadota</taxon>
        <taxon>Gammaproteobacteria</taxon>
        <taxon>Vibrionales</taxon>
        <taxon>Vibrionaceae</taxon>
        <taxon>Vibrio</taxon>
    </lineage>
</organism>
<dbReference type="InterPro" id="IPR058625">
    <property type="entry name" value="MdtA-like_BSH"/>
</dbReference>
<protein>
    <submittedName>
        <fullName evidence="8">HlyD family secretion protein</fullName>
    </submittedName>
</protein>
<dbReference type="EMBL" id="JAIWIU010000154">
    <property type="protein sequence ID" value="MCA2018201.1"/>
    <property type="molecule type" value="Genomic_DNA"/>
</dbReference>
<evidence type="ECO:0000259" key="7">
    <source>
        <dbReference type="Pfam" id="PF25963"/>
    </source>
</evidence>
<keyword evidence="9" id="KW-1185">Reference proteome</keyword>
<feature type="domain" description="Multidrug resistance protein MdtA-like barrel-sandwich hybrid" evidence="6">
    <location>
        <begin position="43"/>
        <end position="180"/>
    </location>
</feature>